<keyword evidence="3" id="KW-0012">Acyltransferase</keyword>
<organism evidence="4 5">
    <name type="scientific">Rhodanobacter denitrificans</name>
    <dbReference type="NCBI Taxonomy" id="666685"/>
    <lineage>
        <taxon>Bacteria</taxon>
        <taxon>Pseudomonadati</taxon>
        <taxon>Pseudomonadota</taxon>
        <taxon>Gammaproteobacteria</taxon>
        <taxon>Lysobacterales</taxon>
        <taxon>Rhodanobacteraceae</taxon>
        <taxon>Rhodanobacter</taxon>
    </lineage>
</organism>
<dbReference type="RefSeq" id="WP_114341105.1">
    <property type="nucleotide sequence ID" value="NZ_QFWQ01000003.1"/>
</dbReference>
<proteinExistence type="inferred from homology"/>
<dbReference type="Proteomes" id="UP000252387">
    <property type="component" value="Unassembled WGS sequence"/>
</dbReference>
<name>A0A368KGI6_9GAMM</name>
<comment type="caution">
    <text evidence="4">The sequence shown here is derived from an EMBL/GenBank/DDBJ whole genome shotgun (WGS) entry which is preliminary data.</text>
</comment>
<evidence type="ECO:0000256" key="3">
    <source>
        <dbReference type="ARBA" id="ARBA00023315"/>
    </source>
</evidence>
<sequence length="84" mass="9175">MLVVQRLDGRIHDRAGFDCGELSLNRYLHELATQHHRAGAATTHVMVDGTSPSKIFGYYSLAAAQLSLGELALADRRNAGQRTP</sequence>
<keyword evidence="2" id="KW-0808">Transferase</keyword>
<evidence type="ECO:0000256" key="1">
    <source>
        <dbReference type="ARBA" id="ARBA00009342"/>
    </source>
</evidence>
<reference evidence="4 5" key="1">
    <citation type="submission" date="2018-05" db="EMBL/GenBank/DDBJ databases">
        <title>Draft genome sequence of Rhodanobacter denitrificans Yn1 isolated from gold copper mine.</title>
        <authorList>
            <person name="Yang N."/>
            <person name="Mazhar H.S."/>
            <person name="Rensing C."/>
        </authorList>
    </citation>
    <scope>NUCLEOTIDE SEQUENCE [LARGE SCALE GENOMIC DNA]</scope>
    <source>
        <strain evidence="4 5">Yn1</strain>
    </source>
</reference>
<keyword evidence="5" id="KW-1185">Reference proteome</keyword>
<dbReference type="Gene3D" id="3.40.630.30">
    <property type="match status" value="1"/>
</dbReference>
<dbReference type="EMBL" id="QFWQ01000003">
    <property type="protein sequence ID" value="RCS31024.1"/>
    <property type="molecule type" value="Genomic_DNA"/>
</dbReference>
<dbReference type="AlphaFoldDB" id="A0A368KGI6"/>
<dbReference type="OrthoDB" id="9799147at2"/>
<gene>
    <name evidence="4" type="ORF">DEO45_04590</name>
</gene>
<dbReference type="PANTHER" id="PTHR36449:SF1">
    <property type="entry name" value="ACETYLTRANSFERASE"/>
    <property type="match status" value="1"/>
</dbReference>
<accession>A0A368KGI6</accession>
<dbReference type="PANTHER" id="PTHR36449">
    <property type="entry name" value="ACETYLTRANSFERASE-RELATED"/>
    <property type="match status" value="1"/>
</dbReference>
<evidence type="ECO:0008006" key="6">
    <source>
        <dbReference type="Google" id="ProtNLM"/>
    </source>
</evidence>
<protein>
    <recommendedName>
        <fullName evidence="6">GNAT family N-acetyltransferase</fullName>
    </recommendedName>
</protein>
<evidence type="ECO:0000313" key="4">
    <source>
        <dbReference type="EMBL" id="RCS31024.1"/>
    </source>
</evidence>
<evidence type="ECO:0000256" key="2">
    <source>
        <dbReference type="ARBA" id="ARBA00022679"/>
    </source>
</evidence>
<dbReference type="GO" id="GO:0016746">
    <property type="term" value="F:acyltransferase activity"/>
    <property type="evidence" value="ECO:0007669"/>
    <property type="project" value="UniProtKB-KW"/>
</dbReference>
<evidence type="ECO:0000313" key="5">
    <source>
        <dbReference type="Proteomes" id="UP000252387"/>
    </source>
</evidence>
<comment type="similarity">
    <text evidence="1">Belongs to the acetyltransferase family. GNAT subfamily.</text>
</comment>